<comment type="caution">
    <text evidence="1">The sequence shown here is derived from an EMBL/GenBank/DDBJ whole genome shotgun (WGS) entry which is preliminary data.</text>
</comment>
<gene>
    <name evidence="1" type="ORF">NDU88_003630</name>
</gene>
<proteinExistence type="predicted"/>
<reference evidence="1" key="1">
    <citation type="journal article" date="2022" name="bioRxiv">
        <title>Sequencing and chromosome-scale assembly of the giantPleurodeles waltlgenome.</title>
        <authorList>
            <person name="Brown T."/>
            <person name="Elewa A."/>
            <person name="Iarovenko S."/>
            <person name="Subramanian E."/>
            <person name="Araus A.J."/>
            <person name="Petzold A."/>
            <person name="Susuki M."/>
            <person name="Suzuki K.-i.T."/>
            <person name="Hayashi T."/>
            <person name="Toyoda A."/>
            <person name="Oliveira C."/>
            <person name="Osipova E."/>
            <person name="Leigh N.D."/>
            <person name="Simon A."/>
            <person name="Yun M.H."/>
        </authorList>
    </citation>
    <scope>NUCLEOTIDE SEQUENCE</scope>
    <source>
        <strain evidence="1">20211129_DDA</strain>
        <tissue evidence="1">Liver</tissue>
    </source>
</reference>
<name>A0AAV7M3Y3_PLEWA</name>
<dbReference type="Proteomes" id="UP001066276">
    <property type="component" value="Chromosome 10"/>
</dbReference>
<protein>
    <submittedName>
        <fullName evidence="1">Uncharacterized protein</fullName>
    </submittedName>
</protein>
<keyword evidence="2" id="KW-1185">Reference proteome</keyword>
<sequence length="95" mass="10848">MEPQRRRGRDRRQGVYQMRGARCRIRLGVEARELGRVLLVLINAAARREVREPRASQEREEKTRIHVGAASKVERCETRAKVKADLLKTDVGLGG</sequence>
<accession>A0AAV7M3Y3</accession>
<organism evidence="1 2">
    <name type="scientific">Pleurodeles waltl</name>
    <name type="common">Iberian ribbed newt</name>
    <dbReference type="NCBI Taxonomy" id="8319"/>
    <lineage>
        <taxon>Eukaryota</taxon>
        <taxon>Metazoa</taxon>
        <taxon>Chordata</taxon>
        <taxon>Craniata</taxon>
        <taxon>Vertebrata</taxon>
        <taxon>Euteleostomi</taxon>
        <taxon>Amphibia</taxon>
        <taxon>Batrachia</taxon>
        <taxon>Caudata</taxon>
        <taxon>Salamandroidea</taxon>
        <taxon>Salamandridae</taxon>
        <taxon>Pleurodelinae</taxon>
        <taxon>Pleurodeles</taxon>
    </lineage>
</organism>
<dbReference type="EMBL" id="JANPWB010000014">
    <property type="protein sequence ID" value="KAJ1098520.1"/>
    <property type="molecule type" value="Genomic_DNA"/>
</dbReference>
<dbReference type="AlphaFoldDB" id="A0AAV7M3Y3"/>
<evidence type="ECO:0000313" key="2">
    <source>
        <dbReference type="Proteomes" id="UP001066276"/>
    </source>
</evidence>
<evidence type="ECO:0000313" key="1">
    <source>
        <dbReference type="EMBL" id="KAJ1098520.1"/>
    </source>
</evidence>